<comment type="similarity">
    <text evidence="3 20">Belongs to the phospholipase A1 family.</text>
</comment>
<dbReference type="Pfam" id="PF02253">
    <property type="entry name" value="PLA1"/>
    <property type="match status" value="1"/>
</dbReference>
<keyword evidence="11" id="KW-0732">Signal</keyword>
<comment type="subunit">
    <text evidence="4 20">Homodimer; dimerization is reversible, and the dimeric form is the active one.</text>
</comment>
<dbReference type="EMBL" id="VTUX01000007">
    <property type="protein sequence ID" value="KAA1189589.1"/>
    <property type="molecule type" value="Genomic_DNA"/>
</dbReference>
<evidence type="ECO:0000256" key="15">
    <source>
        <dbReference type="ARBA" id="ARBA00023098"/>
    </source>
</evidence>
<dbReference type="EC" id="3.1.1.4" evidence="6 20"/>
<keyword evidence="8" id="KW-1134">Transmembrane beta strand</keyword>
<protein>
    <recommendedName>
        <fullName evidence="7 20">Phospholipase A1</fullName>
        <ecNumber evidence="5 20">3.1.1.32</ecNumber>
        <ecNumber evidence="6 20">3.1.1.4</ecNumber>
    </recommendedName>
    <alternativeName>
        <fullName evidence="20">Phosphatidylcholine 1-acylhydrolase</fullName>
    </alternativeName>
</protein>
<name>A0A5B0WUP1_9GAMM</name>
<comment type="subcellular location">
    <subcellularLocation>
        <location evidence="20">Cell outer membrane</location>
        <topology evidence="20">Multi-pass membrane protein</topology>
    </subcellularLocation>
    <text evidence="20">One of the very few enzymes located there.</text>
</comment>
<dbReference type="InterPro" id="IPR003187">
    <property type="entry name" value="PLipase_A1"/>
</dbReference>
<keyword evidence="14 20" id="KW-0442">Lipid degradation</keyword>
<reference evidence="21 22" key="1">
    <citation type="submission" date="2019-09" db="EMBL/GenBank/DDBJ databases">
        <authorList>
            <person name="Chen X.-Y."/>
        </authorList>
    </citation>
    <scope>NUCLEOTIDE SEQUENCE [LARGE SCALE GENOMIC DNA]</scope>
    <source>
        <strain evidence="21 22">NY5</strain>
    </source>
</reference>
<feature type="binding site" description="in dimeric form" evidence="19">
    <location>
        <position position="259"/>
    </location>
    <ligand>
        <name>Ca(2+)</name>
        <dbReference type="ChEBI" id="CHEBI:29108"/>
        <label>1</label>
    </ligand>
</feature>
<evidence type="ECO:0000256" key="6">
    <source>
        <dbReference type="ARBA" id="ARBA00013278"/>
    </source>
</evidence>
<feature type="active site" description="Nucleophile" evidence="18">
    <location>
        <position position="216"/>
    </location>
</feature>
<keyword evidence="22" id="KW-1185">Reference proteome</keyword>
<dbReference type="InterPro" id="IPR036541">
    <property type="entry name" value="PLipase_A1_sf"/>
</dbReference>
<evidence type="ECO:0000256" key="20">
    <source>
        <dbReference type="RuleBase" id="RU366027"/>
    </source>
</evidence>
<evidence type="ECO:0000256" key="2">
    <source>
        <dbReference type="ARBA" id="ARBA00001604"/>
    </source>
</evidence>
<feature type="active site" description="Proton acceptor" evidence="18">
    <location>
        <position position="214"/>
    </location>
</feature>
<comment type="cofactor">
    <cofactor evidence="20">
        <name>Ca(2+)</name>
        <dbReference type="ChEBI" id="CHEBI:29108"/>
    </cofactor>
    <text evidence="20">Binds 1 Ca(2+) ion per monomer. In the dimeric form the Ca(2+) is bound by different amino acids with binding of each Ca(2+) shared with ligands coming from each monomer. The Ca(2+) ion may have a role in catalysis.</text>
</comment>
<dbReference type="EC" id="3.1.1.32" evidence="5 20"/>
<gene>
    <name evidence="21" type="ORF">F0M18_14640</name>
</gene>
<keyword evidence="13 19" id="KW-0106">Calcium</keyword>
<evidence type="ECO:0000256" key="11">
    <source>
        <dbReference type="ARBA" id="ARBA00022729"/>
    </source>
</evidence>
<dbReference type="PRINTS" id="PR01486">
    <property type="entry name" value="PHPHLIPASEA1"/>
</dbReference>
<evidence type="ECO:0000256" key="8">
    <source>
        <dbReference type="ARBA" id="ARBA00022452"/>
    </source>
</evidence>
<evidence type="ECO:0000256" key="10">
    <source>
        <dbReference type="ARBA" id="ARBA00022723"/>
    </source>
</evidence>
<dbReference type="GO" id="GO:0016042">
    <property type="term" value="P:lipid catabolic process"/>
    <property type="evidence" value="ECO:0007669"/>
    <property type="project" value="UniProtKB-KW"/>
</dbReference>
<evidence type="ECO:0000256" key="4">
    <source>
        <dbReference type="ARBA" id="ARBA00011702"/>
    </source>
</evidence>
<dbReference type="SUPFAM" id="SSF56931">
    <property type="entry name" value="Outer membrane phospholipase A (OMPLA)"/>
    <property type="match status" value="1"/>
</dbReference>
<evidence type="ECO:0000256" key="13">
    <source>
        <dbReference type="ARBA" id="ARBA00022837"/>
    </source>
</evidence>
<feature type="binding site" description="in dimeric form" evidence="19">
    <location>
        <position position="224"/>
    </location>
    <ligand>
        <name>Ca(2+)</name>
        <dbReference type="ChEBI" id="CHEBI:29108"/>
        <label>1</label>
    </ligand>
</feature>
<dbReference type="CDD" id="cd00541">
    <property type="entry name" value="OMPLA"/>
    <property type="match status" value="1"/>
</dbReference>
<organism evidence="21 22">
    <name type="scientific">Pseudohalioglobus sediminis</name>
    <dbReference type="NCBI Taxonomy" id="2606449"/>
    <lineage>
        <taxon>Bacteria</taxon>
        <taxon>Pseudomonadati</taxon>
        <taxon>Pseudomonadota</taxon>
        <taxon>Gammaproteobacteria</taxon>
        <taxon>Cellvibrionales</taxon>
        <taxon>Halieaceae</taxon>
        <taxon>Pseudohalioglobus</taxon>
    </lineage>
</organism>
<evidence type="ECO:0000256" key="14">
    <source>
        <dbReference type="ARBA" id="ARBA00022963"/>
    </source>
</evidence>
<feature type="binding site" description="in dimeric form" evidence="19">
    <location>
        <position position="178"/>
    </location>
    <ligand>
        <name>Ca(2+)</name>
        <dbReference type="ChEBI" id="CHEBI:29108"/>
        <label>1</label>
    </ligand>
</feature>
<keyword evidence="10 19" id="KW-0479">Metal-binding</keyword>
<comment type="function">
    <text evidence="20">Hydrolysis of phosphatidylcholine with phospholipase A2 (EC 3.1.1.4) and phospholipase A1 (EC 3.1.1.32) activities.</text>
</comment>
<dbReference type="PANTHER" id="PTHR40457">
    <property type="entry name" value="PHOSPHOLIPASE A1"/>
    <property type="match status" value="1"/>
</dbReference>
<keyword evidence="17 20" id="KW-0998">Cell outer membrane</keyword>
<dbReference type="AlphaFoldDB" id="A0A5B0WUP1"/>
<dbReference type="PANTHER" id="PTHR40457:SF1">
    <property type="entry name" value="PHOSPHOLIPASE A1"/>
    <property type="match status" value="1"/>
</dbReference>
<proteinExistence type="inferred from homology"/>
<evidence type="ECO:0000256" key="5">
    <source>
        <dbReference type="ARBA" id="ARBA00013179"/>
    </source>
</evidence>
<evidence type="ECO:0000256" key="12">
    <source>
        <dbReference type="ARBA" id="ARBA00022801"/>
    </source>
</evidence>
<keyword evidence="16" id="KW-0472">Membrane</keyword>
<evidence type="ECO:0000313" key="21">
    <source>
        <dbReference type="EMBL" id="KAA1189589.1"/>
    </source>
</evidence>
<keyword evidence="15 20" id="KW-0443">Lipid metabolism</keyword>
<accession>A0A5B0WUP1</accession>
<dbReference type="Gene3D" id="2.40.230.10">
    <property type="entry name" value="Phospholipase A1"/>
    <property type="match status" value="1"/>
</dbReference>
<dbReference type="GO" id="GO:0008970">
    <property type="term" value="F:phospholipase A1 activity"/>
    <property type="evidence" value="ECO:0007669"/>
    <property type="project" value="UniProtKB-EC"/>
</dbReference>
<dbReference type="Proteomes" id="UP000323708">
    <property type="component" value="Unassembled WGS sequence"/>
</dbReference>
<evidence type="ECO:0000256" key="19">
    <source>
        <dbReference type="PIRSR" id="PIRSR603187-2"/>
    </source>
</evidence>
<sequence length="347" mass="39725">MIALSFAETPNMKSVYGPFAALGLLFVIHPAAAATLAECALIEDDLQRLACYDTLAIEQKAEQLSADEPAAPAAALPAPPEEDELFAARLDAEEKLAENPWIVTPHRRNYLLPVTYNSNINEEAWTDLYPDAEMDDVEAKFQISFKAIIWRDILGKGTNLWGAYTQENWWQVYNSEESAPFRETNYQPEAILAFDNDWEIFGFNNTMLGLSLTHQSNGRGELLSRSWNRIIGSASFERDNILITGRAWYRLPEDEEDDDNPRMYHYMGYGDLQGVWKWHEHQFGFTLRNNLNSENKGAIQLDWTFPLPNTKRFRGYVQYFNGYGESLIDYDETTNRIGIGFTMTDLL</sequence>
<evidence type="ECO:0000256" key="16">
    <source>
        <dbReference type="ARBA" id="ARBA00023136"/>
    </source>
</evidence>
<keyword evidence="12 20" id="KW-0378">Hydrolase</keyword>
<evidence type="ECO:0000256" key="3">
    <source>
        <dbReference type="ARBA" id="ARBA00010525"/>
    </source>
</evidence>
<dbReference type="GO" id="GO:0009279">
    <property type="term" value="C:cell outer membrane"/>
    <property type="evidence" value="ECO:0007669"/>
    <property type="project" value="UniProtKB-SubCell"/>
</dbReference>
<keyword evidence="9" id="KW-0812">Transmembrane</keyword>
<evidence type="ECO:0000256" key="9">
    <source>
        <dbReference type="ARBA" id="ARBA00022692"/>
    </source>
</evidence>
<comment type="catalytic activity">
    <reaction evidence="1 20">
        <text>a 1,2-diacyl-sn-glycero-3-phosphocholine + H2O = a 2-acyl-sn-glycero-3-phosphocholine + a fatty acid + H(+)</text>
        <dbReference type="Rhea" id="RHEA:18689"/>
        <dbReference type="ChEBI" id="CHEBI:15377"/>
        <dbReference type="ChEBI" id="CHEBI:15378"/>
        <dbReference type="ChEBI" id="CHEBI:28868"/>
        <dbReference type="ChEBI" id="CHEBI:57643"/>
        <dbReference type="ChEBI" id="CHEBI:57875"/>
        <dbReference type="EC" id="3.1.1.32"/>
    </reaction>
</comment>
<comment type="catalytic activity">
    <reaction evidence="2 20">
        <text>a 1,2-diacyl-sn-glycero-3-phosphocholine + H2O = a 1-acyl-sn-glycero-3-phosphocholine + a fatty acid + H(+)</text>
        <dbReference type="Rhea" id="RHEA:15801"/>
        <dbReference type="ChEBI" id="CHEBI:15377"/>
        <dbReference type="ChEBI" id="CHEBI:15378"/>
        <dbReference type="ChEBI" id="CHEBI:28868"/>
        <dbReference type="ChEBI" id="CHEBI:57643"/>
        <dbReference type="ChEBI" id="CHEBI:58168"/>
        <dbReference type="EC" id="3.1.1.4"/>
    </reaction>
</comment>
<evidence type="ECO:0000256" key="18">
    <source>
        <dbReference type="PIRSR" id="PIRSR603187-1"/>
    </source>
</evidence>
<feature type="binding site" description="in dimeric form" evidence="19">
    <location>
        <position position="219"/>
    </location>
    <ligand>
        <name>Ca(2+)</name>
        <dbReference type="ChEBI" id="CHEBI:29108"/>
        <label>1</label>
    </ligand>
</feature>
<evidence type="ECO:0000256" key="1">
    <source>
        <dbReference type="ARBA" id="ARBA00000111"/>
    </source>
</evidence>
<dbReference type="GO" id="GO:0005509">
    <property type="term" value="F:calcium ion binding"/>
    <property type="evidence" value="ECO:0007669"/>
    <property type="project" value="TreeGrafter"/>
</dbReference>
<evidence type="ECO:0000256" key="17">
    <source>
        <dbReference type="ARBA" id="ARBA00023237"/>
    </source>
</evidence>
<evidence type="ECO:0000313" key="22">
    <source>
        <dbReference type="Proteomes" id="UP000323708"/>
    </source>
</evidence>
<comment type="caution">
    <text evidence="21">The sequence shown here is derived from an EMBL/GenBank/DDBJ whole genome shotgun (WGS) entry which is preliminary data.</text>
</comment>
<dbReference type="GO" id="GO:0004623">
    <property type="term" value="F:phospholipase A2 activity"/>
    <property type="evidence" value="ECO:0007669"/>
    <property type="project" value="UniProtKB-EC"/>
</dbReference>
<evidence type="ECO:0000256" key="7">
    <source>
        <dbReference type="ARBA" id="ARBA00021726"/>
    </source>
</evidence>